<keyword evidence="3" id="KW-1185">Reference proteome</keyword>
<dbReference type="EMBL" id="JAHXZJ010001864">
    <property type="protein sequence ID" value="KAH0549969.1"/>
    <property type="molecule type" value="Genomic_DNA"/>
</dbReference>
<feature type="region of interest" description="Disordered" evidence="1">
    <location>
        <begin position="42"/>
        <end position="94"/>
    </location>
</feature>
<gene>
    <name evidence="2" type="ORF">KQX54_016369</name>
</gene>
<dbReference type="Proteomes" id="UP000826195">
    <property type="component" value="Unassembled WGS sequence"/>
</dbReference>
<accession>A0AAV7IHS1</accession>
<evidence type="ECO:0000313" key="3">
    <source>
        <dbReference type="Proteomes" id="UP000826195"/>
    </source>
</evidence>
<dbReference type="AlphaFoldDB" id="A0AAV7IHS1"/>
<evidence type="ECO:0000313" key="2">
    <source>
        <dbReference type="EMBL" id="KAH0549969.1"/>
    </source>
</evidence>
<evidence type="ECO:0000256" key="1">
    <source>
        <dbReference type="SAM" id="MobiDB-lite"/>
    </source>
</evidence>
<proteinExistence type="predicted"/>
<organism evidence="2 3">
    <name type="scientific">Cotesia glomerata</name>
    <name type="common">Lepidopteran parasitic wasp</name>
    <name type="synonym">Apanteles glomeratus</name>
    <dbReference type="NCBI Taxonomy" id="32391"/>
    <lineage>
        <taxon>Eukaryota</taxon>
        <taxon>Metazoa</taxon>
        <taxon>Ecdysozoa</taxon>
        <taxon>Arthropoda</taxon>
        <taxon>Hexapoda</taxon>
        <taxon>Insecta</taxon>
        <taxon>Pterygota</taxon>
        <taxon>Neoptera</taxon>
        <taxon>Endopterygota</taxon>
        <taxon>Hymenoptera</taxon>
        <taxon>Apocrita</taxon>
        <taxon>Ichneumonoidea</taxon>
        <taxon>Braconidae</taxon>
        <taxon>Microgastrinae</taxon>
        <taxon>Cotesia</taxon>
    </lineage>
</organism>
<protein>
    <submittedName>
        <fullName evidence="2">Uncharacterized protein</fullName>
    </submittedName>
</protein>
<comment type="caution">
    <text evidence="2">The sequence shown here is derived from an EMBL/GenBank/DDBJ whole genome shotgun (WGS) entry which is preliminary data.</text>
</comment>
<name>A0AAV7IHS1_COTGL</name>
<sequence length="149" mass="16294">MPILCWWNLSIRRNTFKDYGNNSSVQSTTCSGNSCNDSENVTISSFPSNTIEPNTGTSEETHSENYGNNRNAQSTPCSGNSCNDSENVTTSSFPSNTIELNTELEPPCKNDEECKVLEPPNCTPETCIDYIGSLCVTDKDCGIENSHCN</sequence>
<reference evidence="2 3" key="1">
    <citation type="journal article" date="2021" name="J. Hered.">
        <title>A chromosome-level genome assembly of the parasitoid wasp, Cotesia glomerata (Hymenoptera: Braconidae).</title>
        <authorList>
            <person name="Pinto B.J."/>
            <person name="Weis J.J."/>
            <person name="Gamble T."/>
            <person name="Ode P.J."/>
            <person name="Paul R."/>
            <person name="Zaspel J.M."/>
        </authorList>
    </citation>
    <scope>NUCLEOTIDE SEQUENCE [LARGE SCALE GENOMIC DNA]</scope>
    <source>
        <strain evidence="2">CgM1</strain>
    </source>
</reference>